<dbReference type="Proteomes" id="UP000789860">
    <property type="component" value="Unassembled WGS sequence"/>
</dbReference>
<organism evidence="1 2">
    <name type="scientific">Scutellospora calospora</name>
    <dbReference type="NCBI Taxonomy" id="85575"/>
    <lineage>
        <taxon>Eukaryota</taxon>
        <taxon>Fungi</taxon>
        <taxon>Fungi incertae sedis</taxon>
        <taxon>Mucoromycota</taxon>
        <taxon>Glomeromycotina</taxon>
        <taxon>Glomeromycetes</taxon>
        <taxon>Diversisporales</taxon>
        <taxon>Gigasporaceae</taxon>
        <taxon>Scutellospora</taxon>
    </lineage>
</organism>
<protein>
    <submittedName>
        <fullName evidence="1">9956_t:CDS:1</fullName>
    </submittedName>
</protein>
<evidence type="ECO:0000313" key="2">
    <source>
        <dbReference type="Proteomes" id="UP000789860"/>
    </source>
</evidence>
<dbReference type="EMBL" id="CAJVPM010001189">
    <property type="protein sequence ID" value="CAG8461454.1"/>
    <property type="molecule type" value="Genomic_DNA"/>
</dbReference>
<reference evidence="1" key="1">
    <citation type="submission" date="2021-06" db="EMBL/GenBank/DDBJ databases">
        <authorList>
            <person name="Kallberg Y."/>
            <person name="Tangrot J."/>
            <person name="Rosling A."/>
        </authorList>
    </citation>
    <scope>NUCLEOTIDE SEQUENCE</scope>
    <source>
        <strain evidence="1">AU212A</strain>
    </source>
</reference>
<comment type="caution">
    <text evidence="1">The sequence shown here is derived from an EMBL/GenBank/DDBJ whole genome shotgun (WGS) entry which is preliminary data.</text>
</comment>
<sequence>MDNIITNNKILSSTQKQDLQNKILRRRENLFPVIPPVNEDTIFDEIKNSIITIDMNKITEVRKLLENGNIDQNIKNSRISYNKINELQNLRKDKLNYYREKSIDEFNKNIDKLKTEQELDDLKNVIRNNDLLLDTQKQTLNEKINEIKNKINEYNGKINRSNTVDEIDNVIDELSADNIISPELKTELTKLSREKKNKIIEEIYTDKIDKSKTTKEVEDVMDELLKDNILPDDSKTKLTDSLDEKYLTDNRNKIELNRIRSNKENSLIDNFRKEENDNYNSLVENIRNCEDSNLLTSEFYNDIYRNIEDLNKNYLSPENTKQKLHQLREERKNILENI</sequence>
<evidence type="ECO:0000313" key="1">
    <source>
        <dbReference type="EMBL" id="CAG8461454.1"/>
    </source>
</evidence>
<keyword evidence="2" id="KW-1185">Reference proteome</keyword>
<name>A0ACA9KAQ2_9GLOM</name>
<accession>A0ACA9KAQ2</accession>
<proteinExistence type="predicted"/>
<gene>
    <name evidence="1" type="ORF">SCALOS_LOCUS1632</name>
</gene>